<dbReference type="EC" id="2.5.1.-" evidence="5"/>
<sequence length="255" mass="28361">MSSGRGGTSVRTANERSAVPRHMALILDGNRRWATVHGRTASEGHEAGFSRVPEVLRWCHDLGVETVTLWLLSTDNLRRDPAEVDALMRIITDLVNGLAASDRWRLRHRGVRAMVPEPLLTALDEVAARTTDNTGMRVNLAICYGGREEVTEACRELLEGYAHEGLSPAEAARRVTAEAVTEAIAADDPAPELVVRTSGEQRSSGFLLWTARHAEHYFTTTYWPDFGYDDLKAALTHYERRSRGRLRVTPDSRAT</sequence>
<feature type="binding site" evidence="5">
    <location>
        <position position="196"/>
    </location>
    <ligand>
        <name>substrate</name>
    </ligand>
</feature>
<dbReference type="GO" id="GO:0045547">
    <property type="term" value="F:ditrans,polycis-polyprenyl diphosphate synthase [(2E,6E)-farnesyl diphosphate specific] activity"/>
    <property type="evidence" value="ECO:0007669"/>
    <property type="project" value="TreeGrafter"/>
</dbReference>
<feature type="binding site" evidence="5">
    <location>
        <begin position="29"/>
        <end position="32"/>
    </location>
    <ligand>
        <name>substrate</name>
    </ligand>
</feature>
<dbReference type="PANTHER" id="PTHR10291:SF43">
    <property type="entry name" value="DEHYDRODOLICHYL DIPHOSPHATE SYNTHASE COMPLEX SUBUNIT DHDDS"/>
    <property type="match status" value="1"/>
</dbReference>
<reference evidence="7" key="2">
    <citation type="submission" date="2008-12" db="EMBL/GenBank/DDBJ databases">
        <title>Annotation of Streptomyces roseosporus strain NRRL 15998.</title>
        <authorList>
            <consortium name="The Broad Institute Genome Sequencing Platform"/>
            <consortium name="Broad Institute Microbial Sequencing Center"/>
            <person name="Fischbach M."/>
            <person name="Ward D."/>
            <person name="Young S."/>
            <person name="Kodira C.D."/>
            <person name="Zeng Q."/>
            <person name="Koehrsen M."/>
            <person name="Godfrey P."/>
            <person name="Alvarado L."/>
            <person name="Berlin A.M."/>
            <person name="Borenstein D."/>
            <person name="Chen Z."/>
            <person name="Engels R."/>
            <person name="Freedman E."/>
            <person name="Gellesch M."/>
            <person name="Goldberg J."/>
            <person name="Griggs A."/>
            <person name="Gujja S."/>
            <person name="Heiman D.I."/>
            <person name="Hepburn T.A."/>
            <person name="Howarth C."/>
            <person name="Jen D."/>
            <person name="Larson L."/>
            <person name="Lewis B."/>
            <person name="Mehta T."/>
            <person name="Park D."/>
            <person name="Pearson M."/>
            <person name="Roberts A."/>
            <person name="Saif S."/>
            <person name="Shea T.D."/>
            <person name="Shenoy N."/>
            <person name="Sisk P."/>
            <person name="Stolte C."/>
            <person name="Sykes S.N."/>
            <person name="Walk T."/>
            <person name="White J."/>
            <person name="Yandava C."/>
            <person name="Straight P."/>
            <person name="Clardy J."/>
            <person name="Hung D."/>
            <person name="Kolter R."/>
            <person name="Mekalanos J."/>
            <person name="Walker S."/>
            <person name="Walsh C.T."/>
            <person name="Wieland B.L.C."/>
            <person name="Ilzarbe M."/>
            <person name="Galagan J."/>
            <person name="Nusbaum C."/>
            <person name="Birren B."/>
        </authorList>
    </citation>
    <scope>NUCLEOTIDE SEQUENCE [LARGE SCALE GENOMIC DNA]</scope>
    <source>
        <strain evidence="7">NRRL 15998</strain>
    </source>
</reference>
<dbReference type="Proteomes" id="UP000003986">
    <property type="component" value="Unassembled WGS sequence"/>
</dbReference>
<dbReference type="AlphaFoldDB" id="D6ABG1"/>
<dbReference type="PANTHER" id="PTHR10291">
    <property type="entry name" value="DEHYDRODOLICHYL DIPHOSPHATE SYNTHASE FAMILY MEMBER"/>
    <property type="match status" value="1"/>
</dbReference>
<keyword evidence="2 5" id="KW-0479">Metal-binding</keyword>
<comment type="cofactor">
    <cofactor evidence="5">
        <name>Mg(2+)</name>
        <dbReference type="ChEBI" id="CHEBI:18420"/>
    </cofactor>
    <text evidence="5">Binds 2 magnesium ions per subunit.</text>
</comment>
<evidence type="ECO:0000256" key="5">
    <source>
        <dbReference type="HAMAP-Rule" id="MF_01139"/>
    </source>
</evidence>
<dbReference type="SUPFAM" id="SSF64005">
    <property type="entry name" value="Undecaprenyl diphosphate synthase"/>
    <property type="match status" value="1"/>
</dbReference>
<evidence type="ECO:0000313" key="6">
    <source>
        <dbReference type="EMBL" id="EFE76466.2"/>
    </source>
</evidence>
<feature type="active site" description="Proton acceptor" evidence="5">
    <location>
        <position position="76"/>
    </location>
</feature>
<dbReference type="GO" id="GO:0005886">
    <property type="term" value="C:plasma membrane"/>
    <property type="evidence" value="ECO:0007669"/>
    <property type="project" value="TreeGrafter"/>
</dbReference>
<feature type="binding site" evidence="5">
    <location>
        <begin position="202"/>
        <end position="204"/>
    </location>
    <ligand>
        <name>substrate</name>
    </ligand>
</feature>
<evidence type="ECO:0000256" key="1">
    <source>
        <dbReference type="ARBA" id="ARBA00022679"/>
    </source>
</evidence>
<feature type="binding site" evidence="5">
    <location>
        <position position="28"/>
    </location>
    <ligand>
        <name>Mg(2+)</name>
        <dbReference type="ChEBI" id="CHEBI:18420"/>
    </ligand>
</feature>
<dbReference type="GO" id="GO:0033850">
    <property type="term" value="F:Z-farnesyl diphosphate synthase activity"/>
    <property type="evidence" value="ECO:0007669"/>
    <property type="project" value="TreeGrafter"/>
</dbReference>
<evidence type="ECO:0000313" key="7">
    <source>
        <dbReference type="Proteomes" id="UP000003986"/>
    </source>
</evidence>
<dbReference type="GO" id="GO:0000287">
    <property type="term" value="F:magnesium ion binding"/>
    <property type="evidence" value="ECO:0007669"/>
    <property type="project" value="UniProtKB-UniRule"/>
</dbReference>
<evidence type="ECO:0000256" key="2">
    <source>
        <dbReference type="ARBA" id="ARBA00022723"/>
    </source>
</evidence>
<keyword evidence="3 5" id="KW-0460">Magnesium</keyword>
<dbReference type="PROSITE" id="PS01066">
    <property type="entry name" value="UPP_SYNTHASE"/>
    <property type="match status" value="1"/>
</dbReference>
<dbReference type="Gene3D" id="3.40.1180.10">
    <property type="entry name" value="Decaprenyl diphosphate synthase-like"/>
    <property type="match status" value="1"/>
</dbReference>
<reference evidence="7" key="1">
    <citation type="submission" date="2008-10" db="EMBL/GenBank/DDBJ databases">
        <authorList>
            <person name="Molnar K."/>
        </authorList>
    </citation>
    <scope>NUCLEOTIDE SEQUENCE [LARGE SCALE GENOMIC DNA]</scope>
    <source>
        <strain evidence="7">NRRL 15998</strain>
    </source>
</reference>
<comment type="subunit">
    <text evidence="5">Homodimer.</text>
</comment>
<gene>
    <name evidence="6" type="ORF">SSGG_03833</name>
</gene>
<dbReference type="NCBIfam" id="TIGR00055">
    <property type="entry name" value="uppS"/>
    <property type="match status" value="1"/>
</dbReference>
<dbReference type="HAMAP" id="MF_01139">
    <property type="entry name" value="ISPT"/>
    <property type="match status" value="1"/>
</dbReference>
<feature type="binding site" evidence="5">
    <location>
        <begin position="73"/>
        <end position="75"/>
    </location>
    <ligand>
        <name>substrate</name>
    </ligand>
</feature>
<dbReference type="Pfam" id="PF01255">
    <property type="entry name" value="Prenyltransf"/>
    <property type="match status" value="1"/>
</dbReference>
<dbReference type="InterPro" id="IPR036424">
    <property type="entry name" value="UPP_synth-like_sf"/>
</dbReference>
<dbReference type="CDD" id="cd00475">
    <property type="entry name" value="Cis_IPPS"/>
    <property type="match status" value="1"/>
</dbReference>
<feature type="active site" evidence="5">
    <location>
        <position position="28"/>
    </location>
</feature>
<protein>
    <recommendedName>
        <fullName evidence="5">Isoprenyl transferase</fullName>
        <ecNumber evidence="5">2.5.1.-</ecNumber>
    </recommendedName>
</protein>
<feature type="binding site" evidence="5">
    <location>
        <position position="33"/>
    </location>
    <ligand>
        <name>substrate</name>
    </ligand>
</feature>
<feature type="binding site" evidence="5">
    <location>
        <position position="79"/>
    </location>
    <ligand>
        <name>substrate</name>
    </ligand>
</feature>
<comment type="caution">
    <text evidence="5">Lacks conserved residue(s) required for the propagation of feature annotation.</text>
</comment>
<comment type="similarity">
    <text evidence="4">Belongs to the UPP synthase family. Z-FPP synthase subfamily.</text>
</comment>
<comment type="function">
    <text evidence="5">Catalyzes the condensation of isopentenyl diphosphate (IPP) with allylic pyrophosphates generating different type of terpenoids.</text>
</comment>
<dbReference type="InterPro" id="IPR001441">
    <property type="entry name" value="UPP_synth-like"/>
</dbReference>
<proteinExistence type="inferred from homology"/>
<organism evidence="6 7">
    <name type="scientific">Streptomyces filamentosus NRRL 15998</name>
    <dbReference type="NCBI Taxonomy" id="457431"/>
    <lineage>
        <taxon>Bacteria</taxon>
        <taxon>Bacillati</taxon>
        <taxon>Actinomycetota</taxon>
        <taxon>Actinomycetes</taxon>
        <taxon>Kitasatosporales</taxon>
        <taxon>Streptomycetaceae</taxon>
        <taxon>Streptomyces</taxon>
    </lineage>
</organism>
<keyword evidence="1 5" id="KW-0808">Transferase</keyword>
<dbReference type="GO" id="GO:0016094">
    <property type="term" value="P:polyprenol biosynthetic process"/>
    <property type="evidence" value="ECO:0007669"/>
    <property type="project" value="TreeGrafter"/>
</dbReference>
<evidence type="ECO:0000256" key="4">
    <source>
        <dbReference type="ARBA" id="ARBA00038453"/>
    </source>
</evidence>
<feature type="binding site" evidence="5">
    <location>
        <position position="45"/>
    </location>
    <ligand>
        <name>substrate</name>
    </ligand>
</feature>
<feature type="binding site" evidence="5">
    <location>
        <position position="215"/>
    </location>
    <ligand>
        <name>Mg(2+)</name>
        <dbReference type="ChEBI" id="CHEBI:18420"/>
    </ligand>
</feature>
<accession>D6ABG1</accession>
<dbReference type="EMBL" id="DS999644">
    <property type="protein sequence ID" value="EFE76466.2"/>
    <property type="molecule type" value="Genomic_DNA"/>
</dbReference>
<evidence type="ECO:0000256" key="3">
    <source>
        <dbReference type="ARBA" id="ARBA00022842"/>
    </source>
</evidence>
<dbReference type="InterPro" id="IPR018520">
    <property type="entry name" value="UPP_synth-like_CS"/>
</dbReference>
<name>D6ABG1_STRFL</name>